<gene>
    <name evidence="2" type="ORF">DVH29_01115</name>
</gene>
<protein>
    <submittedName>
        <fullName evidence="2">Uncharacterized protein</fullName>
    </submittedName>
</protein>
<sequence length="172" mass="18438">MLTHRPARQERSIALRYRAGLAVALMLAAIMAASMAHADAILTTSPPPLSTLVKFDDRQYEISYSQDVSLEPTQSAAVRKIGFGAVSMVNIATTATGTYSSDGLTSPHIRYPGISVSAVLPEGHGKWRPGPGVSIFSLEQDYTGGLSFTAIGDRGVRSCMTRGSFTSCYRTY</sequence>
<evidence type="ECO:0000313" key="2">
    <source>
        <dbReference type="EMBL" id="RDE10580.1"/>
    </source>
</evidence>
<dbReference type="EMBL" id="QQNH01000001">
    <property type="protein sequence ID" value="RDE10580.1"/>
    <property type="molecule type" value="Genomic_DNA"/>
</dbReference>
<feature type="chain" id="PRO_5016695735" evidence="1">
    <location>
        <begin position="39"/>
        <end position="172"/>
    </location>
</feature>
<accession>A0A369WB10</accession>
<keyword evidence="1" id="KW-0732">Signal</keyword>
<evidence type="ECO:0000256" key="1">
    <source>
        <dbReference type="SAM" id="SignalP"/>
    </source>
</evidence>
<evidence type="ECO:0000313" key="3">
    <source>
        <dbReference type="Proteomes" id="UP000253759"/>
    </source>
</evidence>
<reference evidence="3" key="1">
    <citation type="submission" date="2018-07" db="EMBL/GenBank/DDBJ databases">
        <authorList>
            <person name="Liu B.-T."/>
            <person name="Du Z."/>
        </authorList>
    </citation>
    <scope>NUCLEOTIDE SEQUENCE [LARGE SCALE GENOMIC DNA]</scope>
    <source>
        <strain evidence="3">XYN52</strain>
    </source>
</reference>
<comment type="caution">
    <text evidence="2">The sequence shown here is derived from an EMBL/GenBank/DDBJ whole genome shotgun (WGS) entry which is preliminary data.</text>
</comment>
<dbReference type="OrthoDB" id="7960896at2"/>
<feature type="signal peptide" evidence="1">
    <location>
        <begin position="1"/>
        <end position="38"/>
    </location>
</feature>
<proteinExistence type="predicted"/>
<keyword evidence="3" id="KW-1185">Reference proteome</keyword>
<dbReference type="RefSeq" id="WP_114644298.1">
    <property type="nucleotide sequence ID" value="NZ_QQNH01000001.1"/>
</dbReference>
<dbReference type="AlphaFoldDB" id="A0A369WB10"/>
<dbReference type="Proteomes" id="UP000253759">
    <property type="component" value="Unassembled WGS sequence"/>
</dbReference>
<organism evidence="2 3">
    <name type="scientific">Pelagibacterium lacus</name>
    <dbReference type="NCBI Taxonomy" id="2282655"/>
    <lineage>
        <taxon>Bacteria</taxon>
        <taxon>Pseudomonadati</taxon>
        <taxon>Pseudomonadota</taxon>
        <taxon>Alphaproteobacteria</taxon>
        <taxon>Hyphomicrobiales</taxon>
        <taxon>Devosiaceae</taxon>
        <taxon>Pelagibacterium</taxon>
    </lineage>
</organism>
<name>A0A369WB10_9HYPH</name>